<gene>
    <name evidence="2" type="ORF">BCR43DRAFT_488699</name>
</gene>
<name>A0A1X2HJ13_SYNRA</name>
<evidence type="ECO:0000313" key="2">
    <source>
        <dbReference type="EMBL" id="ORY99083.1"/>
    </source>
</evidence>
<keyword evidence="1" id="KW-0732">Signal</keyword>
<dbReference type="OMA" id="AKRNWFK"/>
<feature type="chain" id="PRO_5013344247" evidence="1">
    <location>
        <begin position="20"/>
        <end position="588"/>
    </location>
</feature>
<organism evidence="2 3">
    <name type="scientific">Syncephalastrum racemosum</name>
    <name type="common">Filamentous fungus</name>
    <dbReference type="NCBI Taxonomy" id="13706"/>
    <lineage>
        <taxon>Eukaryota</taxon>
        <taxon>Fungi</taxon>
        <taxon>Fungi incertae sedis</taxon>
        <taxon>Mucoromycota</taxon>
        <taxon>Mucoromycotina</taxon>
        <taxon>Mucoromycetes</taxon>
        <taxon>Mucorales</taxon>
        <taxon>Syncephalastraceae</taxon>
        <taxon>Syncephalastrum</taxon>
    </lineage>
</organism>
<evidence type="ECO:0000256" key="1">
    <source>
        <dbReference type="SAM" id="SignalP"/>
    </source>
</evidence>
<dbReference type="InterPro" id="IPR014867">
    <property type="entry name" value="Spore_coat_CotH_CotH2/3/7"/>
</dbReference>
<dbReference type="PANTHER" id="PTHR40050">
    <property type="entry name" value="INNER SPORE COAT PROTEIN H"/>
    <property type="match status" value="1"/>
</dbReference>
<dbReference type="OrthoDB" id="2387105at2759"/>
<dbReference type="EMBL" id="MCGN01000003">
    <property type="protein sequence ID" value="ORY99083.1"/>
    <property type="molecule type" value="Genomic_DNA"/>
</dbReference>
<accession>A0A1X2HJ13</accession>
<dbReference type="InParanoid" id="A0A1X2HJ13"/>
<sequence>MRRSYRLVALSVLAAYAHGAMFKVVAPGTKGNVQVSVGGQRTSLSAHDADIPYYTGEASANSGDKYKYIVDGKEEVFERTLQGDGTRNDVWNRPVTYANLPDMGHPIENSEWTRGGPKDPIWDDNYIPSIFITGNVDNLRTMVEDVPKGRQTVKFTIIGPDNVQTVENVQFGIHGAGKKHNNAKQSWQWSLPEGQYVAKRNWFKIRHMEEDPTQMREKLYSDLLYAVGAPANRANMVRFFINGEGYGTFNMLDDVSEYSYIRAVFYDGKPPNPMGPLYDGASGADFAYSDDSDHYSAWIPNKDSPRDQLAIKPLTETLKNTNMKDDTQVAELGKQFAIEPFLRFMVIEYLTADWDGYWMQQTNDGAYYDPTEKMWHYLGQDYDATFGVNLAEPEGRDFVKVSYKEFPKRYPKAVMINRLLENDKMRTKFETYLKQTVSKLFNNETLTPRVLAYREFIKHDLEWDRSLAQRSPGINFGWTFAQTSENLWNGVSAPNQNGGGADWGLVEWIAAKAQAVIQEFGIQIEKPTTGSRSTSNRGNIIDVDALNRDQGISPANAQQENLGLTTTSGATRALPTLGAFALAAIFLL</sequence>
<dbReference type="Pfam" id="PF08757">
    <property type="entry name" value="CotH"/>
    <property type="match status" value="1"/>
</dbReference>
<keyword evidence="3" id="KW-1185">Reference proteome</keyword>
<dbReference type="AlphaFoldDB" id="A0A1X2HJ13"/>
<feature type="signal peptide" evidence="1">
    <location>
        <begin position="1"/>
        <end position="19"/>
    </location>
</feature>
<evidence type="ECO:0000313" key="3">
    <source>
        <dbReference type="Proteomes" id="UP000242180"/>
    </source>
</evidence>
<reference evidence="2 3" key="1">
    <citation type="submission" date="2016-07" db="EMBL/GenBank/DDBJ databases">
        <title>Pervasive Adenine N6-methylation of Active Genes in Fungi.</title>
        <authorList>
            <consortium name="DOE Joint Genome Institute"/>
            <person name="Mondo S.J."/>
            <person name="Dannebaum R.O."/>
            <person name="Kuo R.C."/>
            <person name="Labutti K."/>
            <person name="Haridas S."/>
            <person name="Kuo A."/>
            <person name="Salamov A."/>
            <person name="Ahrendt S.R."/>
            <person name="Lipzen A."/>
            <person name="Sullivan W."/>
            <person name="Andreopoulos W.B."/>
            <person name="Clum A."/>
            <person name="Lindquist E."/>
            <person name="Daum C."/>
            <person name="Ramamoorthy G.K."/>
            <person name="Gryganskyi A."/>
            <person name="Culley D."/>
            <person name="Magnuson J.K."/>
            <person name="James T.Y."/>
            <person name="O'Malley M.A."/>
            <person name="Stajich J.E."/>
            <person name="Spatafora J.W."/>
            <person name="Visel A."/>
            <person name="Grigoriev I.V."/>
        </authorList>
    </citation>
    <scope>NUCLEOTIDE SEQUENCE [LARGE SCALE GENOMIC DNA]</scope>
    <source>
        <strain evidence="2 3">NRRL 2496</strain>
    </source>
</reference>
<protein>
    <submittedName>
        <fullName evidence="2">Coth protein-domain-containing protein</fullName>
    </submittedName>
</protein>
<dbReference type="PANTHER" id="PTHR40050:SF1">
    <property type="entry name" value="INNER SPORE COAT PROTEIN H"/>
    <property type="match status" value="1"/>
</dbReference>
<dbReference type="STRING" id="13706.A0A1X2HJ13"/>
<dbReference type="Proteomes" id="UP000242180">
    <property type="component" value="Unassembled WGS sequence"/>
</dbReference>
<comment type="caution">
    <text evidence="2">The sequence shown here is derived from an EMBL/GenBank/DDBJ whole genome shotgun (WGS) entry which is preliminary data.</text>
</comment>
<proteinExistence type="predicted"/>